<dbReference type="InterPro" id="IPR006145">
    <property type="entry name" value="PsdUridine_synth_RsuA/RluA"/>
</dbReference>
<dbReference type="Gene3D" id="3.30.2350.10">
    <property type="entry name" value="Pseudouridine synthase"/>
    <property type="match status" value="1"/>
</dbReference>
<gene>
    <name evidence="3" type="ORF">Celaphus_00010322</name>
</gene>
<reference evidence="3 4" key="1">
    <citation type="journal article" date="2018" name="Mol. Genet. Genomics">
        <title>The red deer Cervus elaphus genome CerEla1.0: sequencing, annotating, genes, and chromosomes.</title>
        <authorList>
            <person name="Bana N.A."/>
            <person name="Nyiri A."/>
            <person name="Nagy J."/>
            <person name="Frank K."/>
            <person name="Nagy T."/>
            <person name="Steger V."/>
            <person name="Schiller M."/>
            <person name="Lakatos P."/>
            <person name="Sugar L."/>
            <person name="Horn P."/>
            <person name="Barta E."/>
            <person name="Orosz L."/>
        </authorList>
    </citation>
    <scope>NUCLEOTIDE SEQUENCE [LARGE SCALE GENOMIC DNA]</scope>
    <source>
        <strain evidence="3">Hungarian</strain>
    </source>
</reference>
<dbReference type="GO" id="GO:0003723">
    <property type="term" value="F:RNA binding"/>
    <property type="evidence" value="ECO:0007669"/>
    <property type="project" value="InterPro"/>
</dbReference>
<protein>
    <submittedName>
        <fullName evidence="3">RPUSD3</fullName>
    </submittedName>
</protein>
<evidence type="ECO:0000313" key="4">
    <source>
        <dbReference type="Proteomes" id="UP000242450"/>
    </source>
</evidence>
<sequence length="391" mass="42610">MEKSPILIMESTREALRWALFGMRATGHMLLGTSCYLQQLLDATERGQPPKGKATSLIPTSLKMLQRTVFAPEMGGCRVLGQAWGGWRRGLGIRATPTAAGFGTKARHQLQRRGASKPSDPPGDQPFPGLLRPETFSREELVDVLRAAVVDRKGKPGELTLLSVLPELSWSLGLGEQELQVVRASGKEASGLVLLSSCPRTASRLQKFFTHSQRARRPTATYCAVTDGIPVTSEGKIQAALKLEHIDGVHLVSQGLGGEEGTLRHIPLKKSQGYRYGVAGPSCPKKLQAHMALQLCPVLGDHTYSARVGSVLGQRFLLPVESTKPQRQVLDEALLGRLCLTPSQAARLPLHLHLHCLHLPGARPRDPPTELLAPLPSYFSRTLQCLGLHYQ</sequence>
<dbReference type="Proteomes" id="UP000242450">
    <property type="component" value="Chromosome 24"/>
</dbReference>
<dbReference type="OrthoDB" id="428658at2759"/>
<evidence type="ECO:0000259" key="2">
    <source>
        <dbReference type="Pfam" id="PF00849"/>
    </source>
</evidence>
<dbReference type="GO" id="GO:0009982">
    <property type="term" value="F:pseudouridine synthase activity"/>
    <property type="evidence" value="ECO:0007669"/>
    <property type="project" value="InterPro"/>
</dbReference>
<dbReference type="SUPFAM" id="SSF55120">
    <property type="entry name" value="Pseudouridine synthase"/>
    <property type="match status" value="1"/>
</dbReference>
<dbReference type="PROSITE" id="PS51257">
    <property type="entry name" value="PROKAR_LIPOPROTEIN"/>
    <property type="match status" value="1"/>
</dbReference>
<name>A0A212C9W5_CEREH</name>
<dbReference type="EMBL" id="MKHE01000024">
    <property type="protein sequence ID" value="OWK02777.1"/>
    <property type="molecule type" value="Genomic_DNA"/>
</dbReference>
<evidence type="ECO:0000313" key="3">
    <source>
        <dbReference type="EMBL" id="OWK02777.1"/>
    </source>
</evidence>
<evidence type="ECO:0000256" key="1">
    <source>
        <dbReference type="SAM" id="MobiDB-lite"/>
    </source>
</evidence>
<comment type="caution">
    <text evidence="3">The sequence shown here is derived from an EMBL/GenBank/DDBJ whole genome shotgun (WGS) entry which is preliminary data.</text>
</comment>
<feature type="compositionally biased region" description="Basic residues" evidence="1">
    <location>
        <begin position="105"/>
        <end position="115"/>
    </location>
</feature>
<feature type="domain" description="Pseudouridine synthase RsuA/RluA-like" evidence="2">
    <location>
        <begin position="164"/>
        <end position="265"/>
    </location>
</feature>
<feature type="region of interest" description="Disordered" evidence="1">
    <location>
        <begin position="102"/>
        <end position="131"/>
    </location>
</feature>
<dbReference type="InterPro" id="IPR020103">
    <property type="entry name" value="PsdUridine_synth_cat_dom_sf"/>
</dbReference>
<dbReference type="Pfam" id="PF00849">
    <property type="entry name" value="PseudoU_synth_2"/>
    <property type="match status" value="1"/>
</dbReference>
<keyword evidence="4" id="KW-1185">Reference proteome</keyword>
<dbReference type="AlphaFoldDB" id="A0A212C9W5"/>
<accession>A0A212C9W5</accession>
<proteinExistence type="predicted"/>
<dbReference type="GO" id="GO:0001522">
    <property type="term" value="P:pseudouridine synthesis"/>
    <property type="evidence" value="ECO:0007669"/>
    <property type="project" value="InterPro"/>
</dbReference>
<organism evidence="3 4">
    <name type="scientific">Cervus elaphus hippelaphus</name>
    <name type="common">European red deer</name>
    <dbReference type="NCBI Taxonomy" id="46360"/>
    <lineage>
        <taxon>Eukaryota</taxon>
        <taxon>Metazoa</taxon>
        <taxon>Chordata</taxon>
        <taxon>Craniata</taxon>
        <taxon>Vertebrata</taxon>
        <taxon>Euteleostomi</taxon>
        <taxon>Mammalia</taxon>
        <taxon>Eutheria</taxon>
        <taxon>Laurasiatheria</taxon>
        <taxon>Artiodactyla</taxon>
        <taxon>Ruminantia</taxon>
        <taxon>Pecora</taxon>
        <taxon>Cervidae</taxon>
        <taxon>Cervinae</taxon>
        <taxon>Cervus</taxon>
    </lineage>
</organism>